<comment type="caution">
    <text evidence="1">The sequence shown here is derived from an EMBL/GenBank/DDBJ whole genome shotgun (WGS) entry which is preliminary data.</text>
</comment>
<evidence type="ECO:0000313" key="2">
    <source>
        <dbReference type="Proteomes" id="UP000823824"/>
    </source>
</evidence>
<evidence type="ECO:0000313" key="1">
    <source>
        <dbReference type="EMBL" id="HJB13581.1"/>
    </source>
</evidence>
<protein>
    <submittedName>
        <fullName evidence="1">Uncharacterized protein</fullName>
    </submittedName>
</protein>
<sequence>MNKTASMVLKIIGASLAFAAVVCLLIGGWHDLAVGCKGVKKRLTQKFGSEYDDYADEELYE</sequence>
<proteinExistence type="predicted"/>
<dbReference type="Proteomes" id="UP000823824">
    <property type="component" value="Unassembled WGS sequence"/>
</dbReference>
<organism evidence="1 2">
    <name type="scientific">Candidatus Oscillibacter excrementigallinarum</name>
    <dbReference type="NCBI Taxonomy" id="2838716"/>
    <lineage>
        <taxon>Bacteria</taxon>
        <taxon>Bacillati</taxon>
        <taxon>Bacillota</taxon>
        <taxon>Clostridia</taxon>
        <taxon>Eubacteriales</taxon>
        <taxon>Oscillospiraceae</taxon>
        <taxon>Oscillibacter</taxon>
    </lineage>
</organism>
<accession>A0A9D2RSB6</accession>
<dbReference type="AlphaFoldDB" id="A0A9D2RSB6"/>
<reference evidence="1" key="1">
    <citation type="journal article" date="2021" name="PeerJ">
        <title>Extensive microbial diversity within the chicken gut microbiome revealed by metagenomics and culture.</title>
        <authorList>
            <person name="Gilroy R."/>
            <person name="Ravi A."/>
            <person name="Getino M."/>
            <person name="Pursley I."/>
            <person name="Horton D.L."/>
            <person name="Alikhan N.F."/>
            <person name="Baker D."/>
            <person name="Gharbi K."/>
            <person name="Hall N."/>
            <person name="Watson M."/>
            <person name="Adriaenssens E.M."/>
            <person name="Foster-Nyarko E."/>
            <person name="Jarju S."/>
            <person name="Secka A."/>
            <person name="Antonio M."/>
            <person name="Oren A."/>
            <person name="Chaudhuri R.R."/>
            <person name="La Ragione R."/>
            <person name="Hildebrand F."/>
            <person name="Pallen M.J."/>
        </authorList>
    </citation>
    <scope>NUCLEOTIDE SEQUENCE</scope>
    <source>
        <strain evidence="1">ChiBcec18-1249</strain>
    </source>
</reference>
<gene>
    <name evidence="1" type="ORF">H9787_07700</name>
</gene>
<dbReference type="EMBL" id="DWZJ01000064">
    <property type="protein sequence ID" value="HJB13581.1"/>
    <property type="molecule type" value="Genomic_DNA"/>
</dbReference>
<name>A0A9D2RSB6_9FIRM</name>
<reference evidence="1" key="2">
    <citation type="submission" date="2021-04" db="EMBL/GenBank/DDBJ databases">
        <authorList>
            <person name="Gilroy R."/>
        </authorList>
    </citation>
    <scope>NUCLEOTIDE SEQUENCE</scope>
    <source>
        <strain evidence="1">ChiBcec18-1249</strain>
    </source>
</reference>